<comment type="similarity">
    <text evidence="1">Belongs to the C/M/P thioester hydrolase family.</text>
</comment>
<dbReference type="GO" id="GO:0005782">
    <property type="term" value="C:peroxisomal matrix"/>
    <property type="evidence" value="ECO:0007669"/>
    <property type="project" value="UniProtKB-SubCell"/>
</dbReference>
<protein>
    <submittedName>
        <fullName evidence="5">Acyl-coenzyme A thioesterase 8</fullName>
        <ecNumber evidence="5">3.1.2.27</ecNumber>
    </submittedName>
</protein>
<keyword evidence="6" id="KW-1185">Reference proteome</keyword>
<dbReference type="EC" id="3.1.2.27" evidence="5"/>
<dbReference type="GO" id="GO:0009062">
    <property type="term" value="P:fatty acid catabolic process"/>
    <property type="evidence" value="ECO:0007669"/>
    <property type="project" value="TreeGrafter"/>
</dbReference>
<dbReference type="OrthoDB" id="68328at2759"/>
<dbReference type="GO" id="GO:0006637">
    <property type="term" value="P:acyl-CoA metabolic process"/>
    <property type="evidence" value="ECO:0007669"/>
    <property type="project" value="InterPro"/>
</dbReference>
<dbReference type="SUPFAM" id="SSF54637">
    <property type="entry name" value="Thioesterase/thiol ester dehydrase-isomerase"/>
    <property type="match status" value="2"/>
</dbReference>
<dbReference type="Proteomes" id="UP000269793">
    <property type="component" value="Chromosome IV"/>
</dbReference>
<accession>A0A3G2S6E4</accession>
<dbReference type="InterPro" id="IPR029069">
    <property type="entry name" value="HotDog_dom_sf"/>
</dbReference>
<dbReference type="InterPro" id="IPR003703">
    <property type="entry name" value="Acyl_CoA_thio"/>
</dbReference>
<dbReference type="PANTHER" id="PTHR11066">
    <property type="entry name" value="ACYL-COA THIOESTERASE"/>
    <property type="match status" value="1"/>
</dbReference>
<feature type="domain" description="Acyl-CoA thioesterase-like N-terminal HotDog" evidence="3">
    <location>
        <begin position="45"/>
        <end position="120"/>
    </location>
</feature>
<dbReference type="Pfam" id="PF13622">
    <property type="entry name" value="4HBT_3"/>
    <property type="match status" value="1"/>
</dbReference>
<evidence type="ECO:0000313" key="5">
    <source>
        <dbReference type="EMBL" id="AYO43406.1"/>
    </source>
</evidence>
<organism evidence="5 6">
    <name type="scientific">Malassezia restricta (strain ATCC 96810 / NBRC 103918 / CBS 7877)</name>
    <name type="common">Seborrheic dermatitis infection agent</name>
    <dbReference type="NCBI Taxonomy" id="425264"/>
    <lineage>
        <taxon>Eukaryota</taxon>
        <taxon>Fungi</taxon>
        <taxon>Dikarya</taxon>
        <taxon>Basidiomycota</taxon>
        <taxon>Ustilaginomycotina</taxon>
        <taxon>Malasseziomycetes</taxon>
        <taxon>Malasseziales</taxon>
        <taxon>Malasseziaceae</taxon>
        <taxon>Malassezia</taxon>
    </lineage>
</organism>
<evidence type="ECO:0000259" key="3">
    <source>
        <dbReference type="Pfam" id="PF13622"/>
    </source>
</evidence>
<keyword evidence="2 5" id="KW-0378">Hydrolase</keyword>
<sequence length="334" mass="38820">MSLLAGTNKTREEWDKLTKPFVQVRKKADGLYESWVKEHFVPVFGKSIFGGSLIAQCILAAYDTVSEDMMLHGKFVDRADVHEHIMYHVQKLRNGRSYMTRRVDAKQGDTVLFSVSMSFQLREPNEPTYFVPSPKVVNLDDFQSLSKDLYDPYVSLRQVVHPEQCMHAHMRYHNILHSMREDHPMYELLSQWTHDHTHVFPMQSRPAIPTMFDRDGHMAPFSKTAYWLSSRGYCRGPQSLQQAMLGFHVDQFFLVNMNTDIPSYTTTMMASLDHTMWFYNDFQMCDWLLFVLDNQALNNGRALITGRIYRLDGVLVAVVAQEGVHRFKPSQSHL</sequence>
<dbReference type="GO" id="GO:0047617">
    <property type="term" value="F:fatty acyl-CoA hydrolase activity"/>
    <property type="evidence" value="ECO:0007669"/>
    <property type="project" value="InterPro"/>
</dbReference>
<dbReference type="STRING" id="425264.A0A3G2S6E4"/>
<feature type="domain" description="Acyl-CoA thioesterase-like C-terminal" evidence="4">
    <location>
        <begin position="215"/>
        <end position="324"/>
    </location>
</feature>
<dbReference type="InterPro" id="IPR049450">
    <property type="entry name" value="ACOT8-like_C"/>
</dbReference>
<dbReference type="GO" id="GO:0033882">
    <property type="term" value="F:choloyl-CoA hydrolase activity"/>
    <property type="evidence" value="ECO:0007669"/>
    <property type="project" value="UniProtKB-EC"/>
</dbReference>
<evidence type="ECO:0000256" key="1">
    <source>
        <dbReference type="ARBA" id="ARBA00006538"/>
    </source>
</evidence>
<dbReference type="CDD" id="cd03445">
    <property type="entry name" value="Thioesterase_II_repeat2"/>
    <property type="match status" value="1"/>
</dbReference>
<proteinExistence type="inferred from homology"/>
<dbReference type="InterPro" id="IPR049449">
    <property type="entry name" value="TesB_ACOT8-like_N"/>
</dbReference>
<dbReference type="VEuPathDB" id="FungiDB:DNF11_2456"/>
<dbReference type="PANTHER" id="PTHR11066:SF34">
    <property type="entry name" value="ACYL-COENZYME A THIOESTERASE 8"/>
    <property type="match status" value="1"/>
</dbReference>
<dbReference type="EMBL" id="CP033151">
    <property type="protein sequence ID" value="AYO43406.1"/>
    <property type="molecule type" value="Genomic_DNA"/>
</dbReference>
<evidence type="ECO:0000256" key="2">
    <source>
        <dbReference type="ARBA" id="ARBA00022801"/>
    </source>
</evidence>
<dbReference type="InterPro" id="IPR042171">
    <property type="entry name" value="Acyl-CoA_hotdog"/>
</dbReference>
<gene>
    <name evidence="5" type="primary">Acot8</name>
    <name evidence="5" type="ORF">DNF11_2456</name>
</gene>
<dbReference type="AlphaFoldDB" id="A0A3G2S6E4"/>
<name>A0A3G2S6E4_MALR7</name>
<evidence type="ECO:0000313" key="6">
    <source>
        <dbReference type="Proteomes" id="UP000269793"/>
    </source>
</evidence>
<dbReference type="Gene3D" id="2.40.160.210">
    <property type="entry name" value="Acyl-CoA thioesterase, double hotdog domain"/>
    <property type="match status" value="1"/>
</dbReference>
<evidence type="ECO:0000259" key="4">
    <source>
        <dbReference type="Pfam" id="PF20789"/>
    </source>
</evidence>
<dbReference type="Pfam" id="PF20789">
    <property type="entry name" value="4HBT_3C"/>
    <property type="match status" value="1"/>
</dbReference>
<reference evidence="5 6" key="1">
    <citation type="submission" date="2018-10" db="EMBL/GenBank/DDBJ databases">
        <title>Complete genome sequence of Malassezia restricta CBS 7877.</title>
        <authorList>
            <person name="Morand S.C."/>
            <person name="Bertignac M."/>
            <person name="Iltis A."/>
            <person name="Kolder I."/>
            <person name="Pirovano W."/>
            <person name="Jourdain R."/>
            <person name="Clavaud C."/>
        </authorList>
    </citation>
    <scope>NUCLEOTIDE SEQUENCE [LARGE SCALE GENOMIC DNA]</scope>
    <source>
        <strain evidence="5 6">CBS 7877</strain>
    </source>
</reference>
<dbReference type="CDD" id="cd03444">
    <property type="entry name" value="Thioesterase_II_repeat1"/>
    <property type="match status" value="1"/>
</dbReference>